<sequence length="81" mass="9207">MRKRRSLYDCNHARVLGQRIYCRRGYPLSFKAGTGSLDLKRLARGEPLVLDICQACPDCDKLTPTISQEDRGWLKPKGGKK</sequence>
<proteinExistence type="predicted"/>
<evidence type="ECO:0000313" key="2">
    <source>
        <dbReference type="Proteomes" id="UP000053947"/>
    </source>
</evidence>
<accession>A0A0W0GH32</accession>
<dbReference type="Proteomes" id="UP000053947">
    <property type="component" value="Unassembled WGS sequence"/>
</dbReference>
<dbReference type="AlphaFoldDB" id="A0A0W0GH32"/>
<gene>
    <name evidence="1" type="ORF">DEALK_07020</name>
</gene>
<evidence type="ECO:0000313" key="1">
    <source>
        <dbReference type="EMBL" id="KTB47857.1"/>
    </source>
</evidence>
<name>A0A0W0GH32_9CHLR</name>
<comment type="caution">
    <text evidence="1">The sequence shown here is derived from an EMBL/GenBank/DDBJ whole genome shotgun (WGS) entry which is preliminary data.</text>
</comment>
<dbReference type="EMBL" id="LFDV01000002">
    <property type="protein sequence ID" value="KTB47857.1"/>
    <property type="molecule type" value="Genomic_DNA"/>
</dbReference>
<dbReference type="OrthoDB" id="166653at2"/>
<reference evidence="1 2" key="1">
    <citation type="submission" date="2015-06" db="EMBL/GenBank/DDBJ databases">
        <title>Genome sequence of the organohalide-respiring Dehalogenimonas alkenigignens type strain (IP3-3T).</title>
        <authorList>
            <person name="Key T.A."/>
            <person name="Richmond D.P."/>
            <person name="Bowman K.S."/>
            <person name="Cho Y.-J."/>
            <person name="Chun J."/>
            <person name="da Costa M.S."/>
            <person name="Rainey F.A."/>
            <person name="Moe W.M."/>
        </authorList>
    </citation>
    <scope>NUCLEOTIDE SEQUENCE [LARGE SCALE GENOMIC DNA]</scope>
    <source>
        <strain evidence="1 2">IP3-3</strain>
    </source>
</reference>
<dbReference type="RefSeq" id="WP_058438735.1">
    <property type="nucleotide sequence ID" value="NZ_KQ758903.1"/>
</dbReference>
<protein>
    <submittedName>
        <fullName evidence="1">Uncharacterized protein</fullName>
    </submittedName>
</protein>
<keyword evidence="2" id="KW-1185">Reference proteome</keyword>
<dbReference type="STRING" id="1217799.DEALK_07020"/>
<organism evidence="1 2">
    <name type="scientific">Dehalogenimonas alkenigignens</name>
    <dbReference type="NCBI Taxonomy" id="1217799"/>
    <lineage>
        <taxon>Bacteria</taxon>
        <taxon>Bacillati</taxon>
        <taxon>Chloroflexota</taxon>
        <taxon>Dehalococcoidia</taxon>
        <taxon>Dehalococcoidales</taxon>
        <taxon>Dehalococcoidaceae</taxon>
        <taxon>Dehalogenimonas</taxon>
    </lineage>
</organism>